<dbReference type="SUPFAM" id="SSF88713">
    <property type="entry name" value="Glycoside hydrolase/deacetylase"/>
    <property type="match status" value="1"/>
</dbReference>
<dbReference type="GO" id="GO:0016810">
    <property type="term" value="F:hydrolase activity, acting on carbon-nitrogen (but not peptide) bonds"/>
    <property type="evidence" value="ECO:0007669"/>
    <property type="project" value="InterPro"/>
</dbReference>
<dbReference type="PROSITE" id="PS51677">
    <property type="entry name" value="NODB"/>
    <property type="match status" value="1"/>
</dbReference>
<dbReference type="InterPro" id="IPR002509">
    <property type="entry name" value="NODB_dom"/>
</dbReference>
<gene>
    <name evidence="2" type="ORF">ACG33_01080</name>
</gene>
<dbReference type="PANTHER" id="PTHR10587:SF137">
    <property type="entry name" value="4-DEOXY-4-FORMAMIDO-L-ARABINOSE-PHOSPHOUNDECAPRENOL DEFORMYLASE ARND-RELATED"/>
    <property type="match status" value="1"/>
</dbReference>
<accession>A0A127F836</accession>
<dbReference type="STRING" id="465721.ACG33_01080"/>
<dbReference type="OrthoDB" id="276604at2"/>
<dbReference type="KEGG" id="sdf:ACG33_01080"/>
<proteinExistence type="predicted"/>
<dbReference type="EMBL" id="CP011971">
    <property type="protein sequence ID" value="AMN45720.1"/>
    <property type="molecule type" value="Genomic_DNA"/>
</dbReference>
<dbReference type="Pfam" id="PF01522">
    <property type="entry name" value="Polysacc_deac_1"/>
    <property type="match status" value="1"/>
</dbReference>
<dbReference type="RefSeq" id="WP_066917976.1">
    <property type="nucleotide sequence ID" value="NZ_CP011971.1"/>
</dbReference>
<sequence>MPYAVDFPRVYLSFDDGPDREWTPRILDMLEEVGMRATFFMIGRQAQRAPELVRRIAADGHAVGNHTYSHRHPWSMGECAARAEVRDGANALSELLGQPPRLYRPPYGRQRTCMSEQARTQGERLVLWNLSAVDWGPWGTAGRIRRRLAHVRENDVVLMHDGRNRHNRPDELGRMLPGFLRALAHRGLCSCSLS</sequence>
<organism evidence="2 3">
    <name type="scientific">Steroidobacter denitrificans</name>
    <dbReference type="NCBI Taxonomy" id="465721"/>
    <lineage>
        <taxon>Bacteria</taxon>
        <taxon>Pseudomonadati</taxon>
        <taxon>Pseudomonadota</taxon>
        <taxon>Gammaproteobacteria</taxon>
        <taxon>Steroidobacterales</taxon>
        <taxon>Steroidobacteraceae</taxon>
        <taxon>Steroidobacter</taxon>
    </lineage>
</organism>
<feature type="domain" description="NodB homology" evidence="1">
    <location>
        <begin position="8"/>
        <end position="191"/>
    </location>
</feature>
<dbReference type="Gene3D" id="3.20.20.370">
    <property type="entry name" value="Glycoside hydrolase/deacetylase"/>
    <property type="match status" value="1"/>
</dbReference>
<name>A0A127F836_STEDE</name>
<dbReference type="InterPro" id="IPR011330">
    <property type="entry name" value="Glyco_hydro/deAcase_b/a-brl"/>
</dbReference>
<dbReference type="Proteomes" id="UP000070250">
    <property type="component" value="Chromosome"/>
</dbReference>
<dbReference type="GO" id="GO:0005975">
    <property type="term" value="P:carbohydrate metabolic process"/>
    <property type="evidence" value="ECO:0007669"/>
    <property type="project" value="InterPro"/>
</dbReference>
<keyword evidence="3" id="KW-1185">Reference proteome</keyword>
<dbReference type="AlphaFoldDB" id="A0A127F836"/>
<evidence type="ECO:0000313" key="2">
    <source>
        <dbReference type="EMBL" id="AMN45720.1"/>
    </source>
</evidence>
<protein>
    <recommendedName>
        <fullName evidence="1">NodB homology domain-containing protein</fullName>
    </recommendedName>
</protein>
<dbReference type="CDD" id="cd10959">
    <property type="entry name" value="CE4_NodB_like_3"/>
    <property type="match status" value="1"/>
</dbReference>
<dbReference type="PANTHER" id="PTHR10587">
    <property type="entry name" value="GLYCOSYL TRANSFERASE-RELATED"/>
    <property type="match status" value="1"/>
</dbReference>
<dbReference type="InterPro" id="IPR050248">
    <property type="entry name" value="Polysacc_deacetylase_ArnD"/>
</dbReference>
<reference evidence="2 3" key="1">
    <citation type="submission" date="2015-06" db="EMBL/GenBank/DDBJ databases">
        <title>A Comprehensive Approach to Explore the Metabolic and Phylogenetic Diversity of Bacterial Steroid Degradation in the Environment: Testosterone as an Example.</title>
        <authorList>
            <person name="Yang F.-C."/>
            <person name="Chen Y.-L."/>
            <person name="Yu C.-P."/>
            <person name="Tang S.-L."/>
            <person name="Wang P.-H."/>
            <person name="Ismail W."/>
            <person name="Wang C.-H."/>
            <person name="Yang C.-Y."/>
            <person name="Chiang Y.-R."/>
        </authorList>
    </citation>
    <scope>NUCLEOTIDE SEQUENCE [LARGE SCALE GENOMIC DNA]</scope>
    <source>
        <strain evidence="2 3">DSM 18526</strain>
    </source>
</reference>
<evidence type="ECO:0000259" key="1">
    <source>
        <dbReference type="PROSITE" id="PS51677"/>
    </source>
</evidence>
<evidence type="ECO:0000313" key="3">
    <source>
        <dbReference type="Proteomes" id="UP000070250"/>
    </source>
</evidence>